<name>A0ABT2BRW9_9BURK</name>
<proteinExistence type="predicted"/>
<dbReference type="EMBL" id="JANUHC010000001">
    <property type="protein sequence ID" value="MCS0627865.1"/>
    <property type="molecule type" value="Genomic_DNA"/>
</dbReference>
<sequence length="200" mass="22541">MLSLTVKVSWHFPFRVAELLEEGLAEAVQILASSTTFKDLAESADNVARLIISQANPGGIMIEERVSHMATVKKVFEEGDWLTAEDINELQKKPPSKKSLPASNWKRRGRIFSVSYGRKNYYPRYQFDAMYQPLPIISEILKAYGECADTWSLATWFHFPNGWIVRQVGDEVISVAPKDALDRSSNVIKAAQSRKGTYVA</sequence>
<evidence type="ECO:0000313" key="2">
    <source>
        <dbReference type="Proteomes" id="UP001165263"/>
    </source>
</evidence>
<evidence type="ECO:0000313" key="1">
    <source>
        <dbReference type="EMBL" id="MCS0627865.1"/>
    </source>
</evidence>
<organism evidence="1 2">
    <name type="scientific">Telluria mixta</name>
    <dbReference type="NCBI Taxonomy" id="34071"/>
    <lineage>
        <taxon>Bacteria</taxon>
        <taxon>Pseudomonadati</taxon>
        <taxon>Pseudomonadota</taxon>
        <taxon>Betaproteobacteria</taxon>
        <taxon>Burkholderiales</taxon>
        <taxon>Oxalobacteraceae</taxon>
        <taxon>Telluria group</taxon>
        <taxon>Telluria</taxon>
    </lineage>
</organism>
<gene>
    <name evidence="1" type="ORF">NX786_00695</name>
</gene>
<dbReference type="RefSeq" id="WP_259447126.1">
    <property type="nucleotide sequence ID" value="NZ_CP119520.1"/>
</dbReference>
<reference evidence="1" key="1">
    <citation type="submission" date="2022-08" db="EMBL/GenBank/DDBJ databases">
        <title>Reclassification of Massilia species as members of the genera Telluria, Duganella, Pseudoduganella, Mokoshia gen. nov. and Zemynaea gen. nov. using orthogonal and non-orthogonal genome-based approaches.</title>
        <authorList>
            <person name="Bowman J.P."/>
        </authorList>
    </citation>
    <scope>NUCLEOTIDE SEQUENCE</scope>
    <source>
        <strain evidence="1">LMG 11547</strain>
    </source>
</reference>
<comment type="caution">
    <text evidence="1">The sequence shown here is derived from an EMBL/GenBank/DDBJ whole genome shotgun (WGS) entry which is preliminary data.</text>
</comment>
<keyword evidence="2" id="KW-1185">Reference proteome</keyword>
<protein>
    <submittedName>
        <fullName evidence="1">Uncharacterized protein</fullName>
    </submittedName>
</protein>
<accession>A0ABT2BRW9</accession>
<dbReference type="Proteomes" id="UP001165263">
    <property type="component" value="Unassembled WGS sequence"/>
</dbReference>